<dbReference type="Gene3D" id="3.30.1360.120">
    <property type="entry name" value="Probable tRNA modification gtpase trme, domain 1"/>
    <property type="match status" value="1"/>
</dbReference>
<dbReference type="Pfam" id="PF10396">
    <property type="entry name" value="TrmE_N"/>
    <property type="match status" value="1"/>
</dbReference>
<dbReference type="InterPro" id="IPR018948">
    <property type="entry name" value="GTP-bd_TrmE_N"/>
</dbReference>
<comment type="caution">
    <text evidence="2">The sequence shown here is derived from an EMBL/GenBank/DDBJ whole genome shotgun (WGS) entry which is preliminary data.</text>
</comment>
<dbReference type="InterPro" id="IPR027266">
    <property type="entry name" value="TrmE/GcvT-like"/>
</dbReference>
<proteinExistence type="predicted"/>
<dbReference type="EMBL" id="BBNQ01000010">
    <property type="protein sequence ID" value="GAL63256.1"/>
    <property type="molecule type" value="Genomic_DNA"/>
</dbReference>
<sequence length="55" mass="5874">MINDDTIVALATPSGAGAIAIIRLSGKDAITMADSVFRSVKSDKSLLRKKRIPFI</sequence>
<name>A0A090VER2_9FLAO</name>
<evidence type="ECO:0000259" key="1">
    <source>
        <dbReference type="Pfam" id="PF10396"/>
    </source>
</evidence>
<accession>A0A090VER2</accession>
<feature type="domain" description="GTP-binding protein TrmE N-terminal" evidence="1">
    <location>
        <begin position="6"/>
        <end position="43"/>
    </location>
</feature>
<evidence type="ECO:0000313" key="3">
    <source>
        <dbReference type="Proteomes" id="UP000029644"/>
    </source>
</evidence>
<evidence type="ECO:0000313" key="2">
    <source>
        <dbReference type="EMBL" id="GAL63256.1"/>
    </source>
</evidence>
<reference evidence="2 3" key="1">
    <citation type="journal article" date="2014" name="Genome Announc.">
        <title>Draft Genome Sequences of Marine Flavobacterium Algibacter lectus Strains SS8 and NR4.</title>
        <authorList>
            <person name="Takatani N."/>
            <person name="Nakanishi M."/>
            <person name="Meirelles P."/>
            <person name="Mino S."/>
            <person name="Suda W."/>
            <person name="Oshima K."/>
            <person name="Hattori M."/>
            <person name="Ohkuma M."/>
            <person name="Hosokawa M."/>
            <person name="Miyashita K."/>
            <person name="Thompson F.L."/>
            <person name="Niwa A."/>
            <person name="Sawabe T."/>
            <person name="Sawabe T."/>
        </authorList>
    </citation>
    <scope>NUCLEOTIDE SEQUENCE [LARGE SCALE GENOMIC DNA]</scope>
    <source>
        <strain evidence="2 3">JCM 19300</strain>
    </source>
</reference>
<dbReference type="Proteomes" id="UP000029644">
    <property type="component" value="Unassembled WGS sequence"/>
</dbReference>
<organism evidence="2 3">
    <name type="scientific">Algibacter lectus</name>
    <dbReference type="NCBI Taxonomy" id="221126"/>
    <lineage>
        <taxon>Bacteria</taxon>
        <taxon>Pseudomonadati</taxon>
        <taxon>Bacteroidota</taxon>
        <taxon>Flavobacteriia</taxon>
        <taxon>Flavobacteriales</taxon>
        <taxon>Flavobacteriaceae</taxon>
        <taxon>Algibacter</taxon>
    </lineage>
</organism>
<dbReference type="AlphaFoldDB" id="A0A090VER2"/>
<dbReference type="SUPFAM" id="SSF103025">
    <property type="entry name" value="Folate-binding domain"/>
    <property type="match status" value="1"/>
</dbReference>
<gene>
    <name evidence="2" type="ORF">JCM19300_1278</name>
</gene>
<protein>
    <submittedName>
        <fullName evidence="2">GTPase and tRNA-U34 5-formylation enzyme TrmE</fullName>
    </submittedName>
</protein>